<dbReference type="SMART" id="SM00345">
    <property type="entry name" value="HTH_GNTR"/>
    <property type="match status" value="1"/>
</dbReference>
<evidence type="ECO:0000256" key="3">
    <source>
        <dbReference type="ARBA" id="ARBA00023163"/>
    </source>
</evidence>
<evidence type="ECO:0000256" key="1">
    <source>
        <dbReference type="ARBA" id="ARBA00023015"/>
    </source>
</evidence>
<sequence length="239" mass="26063">MNLSKLVSPMIRQTLSADVYSQLRDLLISGRVMPGEKLSLRSIADALGVSVMPVREAVHRLVAEQALEMAANRYIRVPVLTVSQFREITSIRLNLEGQAAARAAQLVSAEALQEIQGIHDAFCQEFAQNPPDESRLIALNKALHFAIYGQADMPILLQIVESLWLRIGPILNYDLRSGTERVIQRVQASHHAALVEALKARDPVAACEALQGDIKSAAEFIVNTGALVVADAIKPVDAD</sequence>
<dbReference type="InterPro" id="IPR036390">
    <property type="entry name" value="WH_DNA-bd_sf"/>
</dbReference>
<keyword evidence="3" id="KW-0804">Transcription</keyword>
<dbReference type="Pfam" id="PF07729">
    <property type="entry name" value="FCD"/>
    <property type="match status" value="1"/>
</dbReference>
<dbReference type="InterPro" id="IPR000524">
    <property type="entry name" value="Tscrpt_reg_HTH_GntR"/>
</dbReference>
<dbReference type="InterPro" id="IPR011711">
    <property type="entry name" value="GntR_C"/>
</dbReference>
<evidence type="ECO:0000313" key="5">
    <source>
        <dbReference type="EMBL" id="MQT48445.1"/>
    </source>
</evidence>
<evidence type="ECO:0000259" key="4">
    <source>
        <dbReference type="PROSITE" id="PS50949"/>
    </source>
</evidence>
<dbReference type="AlphaFoldDB" id="A0A6A7YK22"/>
<dbReference type="EMBL" id="WIWJ01000032">
    <property type="protein sequence ID" value="MQT48445.1"/>
    <property type="molecule type" value="Genomic_DNA"/>
</dbReference>
<dbReference type="Proteomes" id="UP000489190">
    <property type="component" value="Unassembled WGS sequence"/>
</dbReference>
<dbReference type="EMBL" id="WIWI01000038">
    <property type="protein sequence ID" value="MQT90467.1"/>
    <property type="molecule type" value="Genomic_DNA"/>
</dbReference>
<evidence type="ECO:0000256" key="2">
    <source>
        <dbReference type="ARBA" id="ARBA00023125"/>
    </source>
</evidence>
<evidence type="ECO:0000313" key="8">
    <source>
        <dbReference type="Proteomes" id="UP000489190"/>
    </source>
</evidence>
<dbReference type="SUPFAM" id="SSF46785">
    <property type="entry name" value="Winged helix' DNA-binding domain"/>
    <property type="match status" value="1"/>
</dbReference>
<feature type="domain" description="HTH gntR-type" evidence="4">
    <location>
        <begin position="13"/>
        <end position="80"/>
    </location>
</feature>
<comment type="caution">
    <text evidence="5">The sequence shown here is derived from an EMBL/GenBank/DDBJ whole genome shotgun (WGS) entry which is preliminary data.</text>
</comment>
<dbReference type="Gene3D" id="1.10.10.10">
    <property type="entry name" value="Winged helix-like DNA-binding domain superfamily/Winged helix DNA-binding domain"/>
    <property type="match status" value="1"/>
</dbReference>
<accession>A0A6A7YK22</accession>
<dbReference type="GO" id="GO:0003700">
    <property type="term" value="F:DNA-binding transcription factor activity"/>
    <property type="evidence" value="ECO:0007669"/>
    <property type="project" value="InterPro"/>
</dbReference>
<dbReference type="InterPro" id="IPR008920">
    <property type="entry name" value="TF_FadR/GntR_C"/>
</dbReference>
<dbReference type="SMART" id="SM00895">
    <property type="entry name" value="FCD"/>
    <property type="match status" value="1"/>
</dbReference>
<dbReference type="GO" id="GO:0003677">
    <property type="term" value="F:DNA binding"/>
    <property type="evidence" value="ECO:0007669"/>
    <property type="project" value="UniProtKB-KW"/>
</dbReference>
<dbReference type="SUPFAM" id="SSF48008">
    <property type="entry name" value="GntR ligand-binding domain-like"/>
    <property type="match status" value="1"/>
</dbReference>
<reference evidence="7 8" key="1">
    <citation type="submission" date="2019-10" db="EMBL/GenBank/DDBJ databases">
        <title>Evaluation of single-gene subtyping targets for Pseudomonas.</title>
        <authorList>
            <person name="Reichler S.J."/>
            <person name="Orsi R.H."/>
            <person name="Wiedmann M."/>
            <person name="Martin N.H."/>
            <person name="Murphy S.I."/>
        </authorList>
    </citation>
    <scope>NUCLEOTIDE SEQUENCE [LARGE SCALE GENOMIC DNA]</scope>
    <source>
        <strain evidence="6 8">FSL R10-3254</strain>
        <strain evidence="5 7">FSL R10-3257</strain>
    </source>
</reference>
<evidence type="ECO:0000313" key="7">
    <source>
        <dbReference type="Proteomes" id="UP000441404"/>
    </source>
</evidence>
<organism evidence="5 7">
    <name type="scientific">Pseudomonas helleri</name>
    <dbReference type="NCBI Taxonomy" id="1608996"/>
    <lineage>
        <taxon>Bacteria</taxon>
        <taxon>Pseudomonadati</taxon>
        <taxon>Pseudomonadota</taxon>
        <taxon>Gammaproteobacteria</taxon>
        <taxon>Pseudomonadales</taxon>
        <taxon>Pseudomonadaceae</taxon>
        <taxon>Pseudomonas</taxon>
    </lineage>
</organism>
<dbReference type="PROSITE" id="PS50949">
    <property type="entry name" value="HTH_GNTR"/>
    <property type="match status" value="1"/>
</dbReference>
<dbReference type="PANTHER" id="PTHR43537:SF39">
    <property type="entry name" value="HTH-TYPE TRANSCRIPTIONAL REGULATOR MCBR"/>
    <property type="match status" value="1"/>
</dbReference>
<dbReference type="Pfam" id="PF00392">
    <property type="entry name" value="GntR"/>
    <property type="match status" value="1"/>
</dbReference>
<name>A0A6A7YK22_9PSED</name>
<dbReference type="Gene3D" id="1.20.120.530">
    <property type="entry name" value="GntR ligand-binding domain-like"/>
    <property type="match status" value="1"/>
</dbReference>
<evidence type="ECO:0000313" key="6">
    <source>
        <dbReference type="EMBL" id="MQT90467.1"/>
    </source>
</evidence>
<protein>
    <submittedName>
        <fullName evidence="5">FCD domain-containing protein</fullName>
    </submittedName>
</protein>
<keyword evidence="1" id="KW-0805">Transcription regulation</keyword>
<keyword evidence="2" id="KW-0238">DNA-binding</keyword>
<dbReference type="Proteomes" id="UP000441404">
    <property type="component" value="Unassembled WGS sequence"/>
</dbReference>
<dbReference type="InterPro" id="IPR036388">
    <property type="entry name" value="WH-like_DNA-bd_sf"/>
</dbReference>
<proteinExistence type="predicted"/>
<gene>
    <name evidence="6" type="ORF">GHO39_15175</name>
    <name evidence="5" type="ORF">GHO40_17215</name>
</gene>
<dbReference type="PANTHER" id="PTHR43537">
    <property type="entry name" value="TRANSCRIPTIONAL REGULATOR, GNTR FAMILY"/>
    <property type="match status" value="1"/>
</dbReference>